<proteinExistence type="predicted"/>
<sequence length="145" mass="16385">MLTSTHAYACETGFKDYYGHCVEAKPPSARLLKFLNGYGQQVSKIGEVADLFAPDVPLFDKPEPGRKIIHSWKRPNADIESEARIEKILPDFYYVTVSVYDGPTSCGIDEFRLKGPKTTLRGYVPRTNPQDVPSLWKFRHMSGLC</sequence>
<protein>
    <submittedName>
        <fullName evidence="1">Uncharacterized protein</fullName>
    </submittedName>
</protein>
<dbReference type="Proteomes" id="UP000050863">
    <property type="component" value="Unassembled WGS sequence"/>
</dbReference>
<comment type="caution">
    <text evidence="1">The sequence shown here is derived from an EMBL/GenBank/DDBJ whole genome shotgun (WGS) entry which is preliminary data.</text>
</comment>
<organism evidence="1 2">
    <name type="scientific">Bradyrhizobium jicamae</name>
    <dbReference type="NCBI Taxonomy" id="280332"/>
    <lineage>
        <taxon>Bacteria</taxon>
        <taxon>Pseudomonadati</taxon>
        <taxon>Pseudomonadota</taxon>
        <taxon>Alphaproteobacteria</taxon>
        <taxon>Hyphomicrobiales</taxon>
        <taxon>Nitrobacteraceae</taxon>
        <taxon>Bradyrhizobium</taxon>
    </lineage>
</organism>
<name>A0A0R3L061_9BRAD</name>
<reference evidence="1 2" key="1">
    <citation type="submission" date="2014-03" db="EMBL/GenBank/DDBJ databases">
        <title>Bradyrhizobium valentinum sp. nov., isolated from effective nodules of Lupinus mariae-josephae, a lupine endemic of basic-lime soils in Eastern Spain.</title>
        <authorList>
            <person name="Duran D."/>
            <person name="Rey L."/>
            <person name="Navarro A."/>
            <person name="Busquets A."/>
            <person name="Imperial J."/>
            <person name="Ruiz-Argueso T."/>
        </authorList>
    </citation>
    <scope>NUCLEOTIDE SEQUENCE [LARGE SCALE GENOMIC DNA]</scope>
    <source>
        <strain evidence="1 2">PAC68</strain>
    </source>
</reference>
<gene>
    <name evidence="1" type="ORF">CQ12_19055</name>
</gene>
<dbReference type="EMBL" id="LLXZ01000183">
    <property type="protein sequence ID" value="KRQ98527.1"/>
    <property type="molecule type" value="Genomic_DNA"/>
</dbReference>
<accession>A0A0R3L061</accession>
<evidence type="ECO:0000313" key="1">
    <source>
        <dbReference type="EMBL" id="KRQ98527.1"/>
    </source>
</evidence>
<evidence type="ECO:0000313" key="2">
    <source>
        <dbReference type="Proteomes" id="UP000050863"/>
    </source>
</evidence>
<keyword evidence="2" id="KW-1185">Reference proteome</keyword>
<dbReference type="AlphaFoldDB" id="A0A0R3L061"/>